<dbReference type="Gene3D" id="3.30.70.100">
    <property type="match status" value="1"/>
</dbReference>
<comment type="caution">
    <text evidence="3">The sequence shown here is derived from an EMBL/GenBank/DDBJ whole genome shotgun (WGS) entry which is preliminary data.</text>
</comment>
<reference evidence="3 4" key="1">
    <citation type="journal article" date="2022" name="Nat. Ecol. Evol.">
        <title>A masculinizing supergene underlies an exaggerated male reproductive morph in a spider.</title>
        <authorList>
            <person name="Hendrickx F."/>
            <person name="De Corte Z."/>
            <person name="Sonet G."/>
            <person name="Van Belleghem S.M."/>
            <person name="Kostlbacher S."/>
            <person name="Vangestel C."/>
        </authorList>
    </citation>
    <scope>NUCLEOTIDE SEQUENCE [LARGE SCALE GENOMIC DNA]</scope>
    <source>
        <strain evidence="3">W744_W776</strain>
    </source>
</reference>
<name>A0AAV6U9E3_9ARAC</name>
<dbReference type="SUPFAM" id="SSF54909">
    <property type="entry name" value="Dimeric alpha+beta barrel"/>
    <property type="match status" value="1"/>
</dbReference>
<feature type="domain" description="NIPSNAP" evidence="2">
    <location>
        <begin position="61"/>
        <end position="160"/>
    </location>
</feature>
<comment type="similarity">
    <text evidence="1">Belongs to the NipSnap family.</text>
</comment>
<evidence type="ECO:0000313" key="4">
    <source>
        <dbReference type="Proteomes" id="UP000827092"/>
    </source>
</evidence>
<sequence>MNRIRSLKVGLNYCLYRPICTGSVYNSNGGEGWFSKLLMVRKIEPGHDSHSKLLSASEIIYEMQTHNVKPANVEPYLKNYELYSKVAAEKSEGAELVASFQIEIGDQDQFIHVWRYSHGYPHAHQFLELCHSDAELSALTKERTAWLRRRENQFMLAFSFWGHPQPREGTHKYEMRSYVLKG</sequence>
<dbReference type="Pfam" id="PF07978">
    <property type="entry name" value="NIPSNAP"/>
    <property type="match status" value="1"/>
</dbReference>
<dbReference type="InterPro" id="IPR051557">
    <property type="entry name" value="NipSnap_domain"/>
</dbReference>
<dbReference type="GO" id="GO:0000423">
    <property type="term" value="P:mitophagy"/>
    <property type="evidence" value="ECO:0007669"/>
    <property type="project" value="UniProtKB-ARBA"/>
</dbReference>
<accession>A0AAV6U9E3</accession>
<keyword evidence="4" id="KW-1185">Reference proteome</keyword>
<protein>
    <recommendedName>
        <fullName evidence="2">NIPSNAP domain-containing protein</fullName>
    </recommendedName>
</protein>
<evidence type="ECO:0000259" key="2">
    <source>
        <dbReference type="Pfam" id="PF07978"/>
    </source>
</evidence>
<proteinExistence type="inferred from homology"/>
<evidence type="ECO:0000256" key="1">
    <source>
        <dbReference type="ARBA" id="ARBA00005291"/>
    </source>
</evidence>
<dbReference type="InterPro" id="IPR012577">
    <property type="entry name" value="NIPSNAP"/>
</dbReference>
<evidence type="ECO:0000313" key="3">
    <source>
        <dbReference type="EMBL" id="KAG8180722.1"/>
    </source>
</evidence>
<dbReference type="PANTHER" id="PTHR21017">
    <property type="entry name" value="NIPSNAP-RELATED"/>
    <property type="match status" value="1"/>
</dbReference>
<gene>
    <name evidence="3" type="ORF">JTE90_004681</name>
</gene>
<organism evidence="3 4">
    <name type="scientific">Oedothorax gibbosus</name>
    <dbReference type="NCBI Taxonomy" id="931172"/>
    <lineage>
        <taxon>Eukaryota</taxon>
        <taxon>Metazoa</taxon>
        <taxon>Ecdysozoa</taxon>
        <taxon>Arthropoda</taxon>
        <taxon>Chelicerata</taxon>
        <taxon>Arachnida</taxon>
        <taxon>Araneae</taxon>
        <taxon>Araneomorphae</taxon>
        <taxon>Entelegynae</taxon>
        <taxon>Araneoidea</taxon>
        <taxon>Linyphiidae</taxon>
        <taxon>Erigoninae</taxon>
        <taxon>Oedothorax</taxon>
    </lineage>
</organism>
<dbReference type="EMBL" id="JAFNEN010000553">
    <property type="protein sequence ID" value="KAG8180722.1"/>
    <property type="molecule type" value="Genomic_DNA"/>
</dbReference>
<dbReference type="AlphaFoldDB" id="A0AAV6U9E3"/>
<dbReference type="Proteomes" id="UP000827092">
    <property type="component" value="Unassembled WGS sequence"/>
</dbReference>
<dbReference type="InterPro" id="IPR011008">
    <property type="entry name" value="Dimeric_a/b-barrel"/>
</dbReference>
<dbReference type="GO" id="GO:0005739">
    <property type="term" value="C:mitochondrion"/>
    <property type="evidence" value="ECO:0007669"/>
    <property type="project" value="TreeGrafter"/>
</dbReference>
<dbReference type="PANTHER" id="PTHR21017:SF17">
    <property type="entry name" value="PROTEIN NIPSNAP"/>
    <property type="match status" value="1"/>
</dbReference>